<feature type="transmembrane region" description="Helical" evidence="7">
    <location>
        <begin position="402"/>
        <end position="424"/>
    </location>
</feature>
<dbReference type="RefSeq" id="WP_262068983.1">
    <property type="nucleotide sequence ID" value="NZ_JAMXOC010000009.1"/>
</dbReference>
<evidence type="ECO:0000313" key="9">
    <source>
        <dbReference type="Proteomes" id="UP001523565"/>
    </source>
</evidence>
<evidence type="ECO:0000256" key="7">
    <source>
        <dbReference type="SAM" id="Phobius"/>
    </source>
</evidence>
<feature type="transmembrane region" description="Helical" evidence="7">
    <location>
        <begin position="292"/>
        <end position="313"/>
    </location>
</feature>
<feature type="transmembrane region" description="Helical" evidence="7">
    <location>
        <begin position="103"/>
        <end position="127"/>
    </location>
</feature>
<evidence type="ECO:0000256" key="4">
    <source>
        <dbReference type="ARBA" id="ARBA00022692"/>
    </source>
</evidence>
<evidence type="ECO:0000313" key="8">
    <source>
        <dbReference type="EMBL" id="MCP1110101.1"/>
    </source>
</evidence>
<feature type="transmembrane region" description="Helical" evidence="7">
    <location>
        <begin position="203"/>
        <end position="226"/>
    </location>
</feature>
<feature type="transmembrane region" description="Helical" evidence="7">
    <location>
        <begin position="147"/>
        <end position="164"/>
    </location>
</feature>
<dbReference type="InterPro" id="IPR002528">
    <property type="entry name" value="MATE_fam"/>
</dbReference>
<feature type="transmembrane region" description="Helical" evidence="7">
    <location>
        <begin position="21"/>
        <end position="49"/>
    </location>
</feature>
<keyword evidence="2" id="KW-0813">Transport</keyword>
<accession>A0ABT1EK97</accession>
<keyword evidence="4 7" id="KW-0812">Transmembrane</keyword>
<name>A0ABT1EK97_9FIRM</name>
<dbReference type="PANTHER" id="PTHR42925">
    <property type="entry name" value="MULTIDRUG AND TOXIN EFFLUX PROTEIN MATE FAMILY"/>
    <property type="match status" value="1"/>
</dbReference>
<dbReference type="NCBIfam" id="TIGR00797">
    <property type="entry name" value="matE"/>
    <property type="match status" value="1"/>
</dbReference>
<dbReference type="InterPro" id="IPR047135">
    <property type="entry name" value="YsiQ"/>
</dbReference>
<dbReference type="Pfam" id="PF01554">
    <property type="entry name" value="MatE"/>
    <property type="match status" value="2"/>
</dbReference>
<proteinExistence type="predicted"/>
<feature type="transmembrane region" description="Helical" evidence="7">
    <location>
        <begin position="365"/>
        <end position="390"/>
    </location>
</feature>
<comment type="caution">
    <text evidence="8">The sequence shown here is derived from an EMBL/GenBank/DDBJ whole genome shotgun (WGS) entry which is preliminary data.</text>
</comment>
<feature type="transmembrane region" description="Helical" evidence="7">
    <location>
        <begin position="69"/>
        <end position="91"/>
    </location>
</feature>
<gene>
    <name evidence="8" type="ORF">NK118_07550</name>
</gene>
<evidence type="ECO:0000256" key="2">
    <source>
        <dbReference type="ARBA" id="ARBA00022448"/>
    </source>
</evidence>
<dbReference type="CDD" id="cd13134">
    <property type="entry name" value="MATE_like_8"/>
    <property type="match status" value="1"/>
</dbReference>
<comment type="subcellular location">
    <subcellularLocation>
        <location evidence="1">Cell membrane</location>
        <topology evidence="1">Multi-pass membrane protein</topology>
    </subcellularLocation>
</comment>
<organism evidence="8 9">
    <name type="scientific">Ohessyouella blattaphilus</name>
    <dbReference type="NCBI Taxonomy" id="2949333"/>
    <lineage>
        <taxon>Bacteria</taxon>
        <taxon>Bacillati</taxon>
        <taxon>Bacillota</taxon>
        <taxon>Clostridia</taxon>
        <taxon>Lachnospirales</taxon>
        <taxon>Lachnospiraceae</taxon>
        <taxon>Ohessyouella</taxon>
    </lineage>
</organism>
<feature type="transmembrane region" description="Helical" evidence="7">
    <location>
        <begin position="334"/>
        <end position="353"/>
    </location>
</feature>
<dbReference type="EMBL" id="JAMZFV010000009">
    <property type="protein sequence ID" value="MCP1110101.1"/>
    <property type="molecule type" value="Genomic_DNA"/>
</dbReference>
<evidence type="ECO:0000256" key="5">
    <source>
        <dbReference type="ARBA" id="ARBA00022989"/>
    </source>
</evidence>
<evidence type="ECO:0000256" key="6">
    <source>
        <dbReference type="ARBA" id="ARBA00023136"/>
    </source>
</evidence>
<feature type="transmembrane region" description="Helical" evidence="7">
    <location>
        <begin position="171"/>
        <end position="197"/>
    </location>
</feature>
<keyword evidence="5 7" id="KW-1133">Transmembrane helix</keyword>
<keyword evidence="9" id="KW-1185">Reference proteome</keyword>
<dbReference type="InterPro" id="IPR048279">
    <property type="entry name" value="MdtK-like"/>
</dbReference>
<protein>
    <submittedName>
        <fullName evidence="8">MATE family efflux transporter</fullName>
    </submittedName>
</protein>
<evidence type="ECO:0000256" key="1">
    <source>
        <dbReference type="ARBA" id="ARBA00004651"/>
    </source>
</evidence>
<reference evidence="8 9" key="1">
    <citation type="journal article" date="2022" name="Genome Biol. Evol.">
        <title>Host diet, physiology and behaviors set the stage for Lachnospiraceae cladogenesis.</title>
        <authorList>
            <person name="Vera-Ponce De Leon A."/>
            <person name="Schneider M."/>
            <person name="Jahnes B.C."/>
            <person name="Sadowski V."/>
            <person name="Camuy-Velez L.A."/>
            <person name="Duan J."/>
            <person name="Sabree Z.L."/>
        </authorList>
    </citation>
    <scope>NUCLEOTIDE SEQUENCE [LARGE SCALE GENOMIC DNA]</scope>
    <source>
        <strain evidence="8 9">PAL227</strain>
    </source>
</reference>
<dbReference type="Proteomes" id="UP001523565">
    <property type="component" value="Unassembled WGS sequence"/>
</dbReference>
<keyword evidence="3" id="KW-1003">Cell membrane</keyword>
<dbReference type="PIRSF" id="PIRSF006603">
    <property type="entry name" value="DinF"/>
    <property type="match status" value="1"/>
</dbReference>
<keyword evidence="6 7" id="KW-0472">Membrane</keyword>
<feature type="transmembrane region" description="Helical" evidence="7">
    <location>
        <begin position="263"/>
        <end position="286"/>
    </location>
</feature>
<dbReference type="PANTHER" id="PTHR42925:SF2">
    <property type="entry name" value="NA+ DRIVEN MULTIDRUG EFFLUX PUMP"/>
    <property type="match status" value="1"/>
</dbReference>
<sequence length="465" mass="51308">MKFTLKQTKKSKRVDFNRKIFYGQVLALIVPMALQNLINVGITGADVIMLGRVGEKVLSGASLANQVQFIMLLILMGITSGATVLTAQYWGKKDTKAIEKIMGMALLFGIGVAILFTLAALCIPQLLMQIFSHDPEVIAEGVKYLRIVGISYVLVSITQVYLYIVRSTERVLIATFVYLASFITNVTINAVLIFGLFGLPKMGVRGAAIGTLVARIVEITIVFFYAKFKNREVRVRIRYLFKLDPLLVRDFMKYSLPVVLNELMWGLGTSANAAIIGHLGSGAVAANSITQVVRQLAMVIAFGVSNAAAIMLGKTIGEKRTELAKKYGDEFLKISVILGFLGGLLVLAIRPFIAANMALGEEAQGYLTFMFYVMSYFALCQAINSTLVVGVFRSGGDTKFGLIIDVLSMWCCSILIGFLAAFVFKWSVPVVYVILLSDEVIKVPICLKRYFQYKWLHNVTREEIS</sequence>
<evidence type="ECO:0000256" key="3">
    <source>
        <dbReference type="ARBA" id="ARBA00022475"/>
    </source>
</evidence>